<gene>
    <name evidence="3" type="ORF">A3Q41_04250</name>
</gene>
<evidence type="ECO:0000313" key="3">
    <source>
        <dbReference type="EMBL" id="AMY25526.1"/>
    </source>
</evidence>
<feature type="transmembrane region" description="Helical" evidence="2">
    <location>
        <begin position="18"/>
        <end position="40"/>
    </location>
</feature>
<reference evidence="3 4" key="1">
    <citation type="journal article" date="2016" name="Genome Announc.">
        <title>Complete Genome and Plasmid Sequences for Rhodococcus fascians D188 and Draft Sequences for Rhodococcus Isolates PBTS 1 and PBTS 2.</title>
        <authorList>
            <person name="Stamler R.A."/>
            <person name="Vereecke D."/>
            <person name="Zhang Y."/>
            <person name="Schilkey F."/>
            <person name="Devitt N."/>
            <person name="Randall J.J."/>
        </authorList>
    </citation>
    <scope>NUCLEOTIDE SEQUENCE [LARGE SCALE GENOMIC DNA]</scope>
    <source>
        <strain evidence="3 4">PBTS2</strain>
    </source>
</reference>
<protein>
    <recommendedName>
        <fullName evidence="5">DUF2567 domain-containing protein</fullName>
    </recommendedName>
</protein>
<evidence type="ECO:0000313" key="4">
    <source>
        <dbReference type="Proteomes" id="UP000076038"/>
    </source>
</evidence>
<dbReference type="PATRIC" id="fig|1653479.3.peg.4305"/>
<evidence type="ECO:0008006" key="5">
    <source>
        <dbReference type="Google" id="ProtNLM"/>
    </source>
</evidence>
<dbReference type="RefSeq" id="WP_027497306.1">
    <property type="nucleotide sequence ID" value="NZ_CP015220.1"/>
</dbReference>
<name>A0A143QRX0_RHOFA</name>
<feature type="transmembrane region" description="Helical" evidence="2">
    <location>
        <begin position="67"/>
        <end position="90"/>
    </location>
</feature>
<evidence type="ECO:0000256" key="1">
    <source>
        <dbReference type="SAM" id="MobiDB-lite"/>
    </source>
</evidence>
<feature type="region of interest" description="Disordered" evidence="1">
    <location>
        <begin position="171"/>
        <end position="200"/>
    </location>
</feature>
<dbReference type="AlphaFoldDB" id="A0A143QRX0"/>
<evidence type="ECO:0000256" key="2">
    <source>
        <dbReference type="SAM" id="Phobius"/>
    </source>
</evidence>
<dbReference type="KEGG" id="rhs:A3Q41_04250"/>
<reference evidence="4" key="2">
    <citation type="submission" date="2016-04" db="EMBL/GenBank/DDBJ databases">
        <title>Complete Genome and Plasmid Sequences for Rhodococcus fascians D188 and Draft Sequences for Rhodococcus spp. Isolates PBTS 1 and PBTS 2.</title>
        <authorList>
            <person name="Stamer R."/>
            <person name="Vereecke D."/>
            <person name="Zhang Y."/>
            <person name="Schilkey F."/>
            <person name="Devitt N."/>
            <person name="Randall J."/>
        </authorList>
    </citation>
    <scope>NUCLEOTIDE SEQUENCE [LARGE SCALE GENOMIC DNA]</scope>
    <source>
        <strain evidence="4">PBTS2</strain>
    </source>
</reference>
<keyword evidence="4" id="KW-1185">Reference proteome</keyword>
<dbReference type="InterPro" id="IPR021213">
    <property type="entry name" value="DUF2567"/>
</dbReference>
<sequence>MTTSSAVETPERRRTLRFVALVGGVTIALSAVGGLLWGFLAPSQQLLVVAQDRGATLTGESLHRFDALALFVLVSFALGILVPIGWWLWISQRGPRLFVAVFVGSFVGSIAAVLVGNGVAALRFPRADEPAVGSIVRVAPSIDTPTALIVQALTASLVILLLAAMNPNDDLQHPDSDPELDEIEFDVAPPPPSFDSRVPD</sequence>
<keyword evidence="2" id="KW-1133">Transmembrane helix</keyword>
<keyword evidence="2" id="KW-0472">Membrane</keyword>
<feature type="transmembrane region" description="Helical" evidence="2">
    <location>
        <begin position="97"/>
        <end position="124"/>
    </location>
</feature>
<accession>A0A260TLN8</accession>
<keyword evidence="2" id="KW-0812">Transmembrane</keyword>
<dbReference type="Pfam" id="PF10821">
    <property type="entry name" value="DUF2567"/>
    <property type="match status" value="1"/>
</dbReference>
<dbReference type="EMBL" id="CP015220">
    <property type="protein sequence ID" value="AMY25526.1"/>
    <property type="molecule type" value="Genomic_DNA"/>
</dbReference>
<dbReference type="GeneID" id="93554420"/>
<dbReference type="Proteomes" id="UP000076038">
    <property type="component" value="Chromosome"/>
</dbReference>
<feature type="transmembrane region" description="Helical" evidence="2">
    <location>
        <begin position="144"/>
        <end position="164"/>
    </location>
</feature>
<accession>A0A143QRX0</accession>
<dbReference type="OrthoDB" id="4557003at2"/>
<organism evidence="3 4">
    <name type="scientific">Rhodococcoides fascians</name>
    <name type="common">Rhodococcus fascians</name>
    <dbReference type="NCBI Taxonomy" id="1828"/>
    <lineage>
        <taxon>Bacteria</taxon>
        <taxon>Bacillati</taxon>
        <taxon>Actinomycetota</taxon>
        <taxon>Actinomycetes</taxon>
        <taxon>Mycobacteriales</taxon>
        <taxon>Nocardiaceae</taxon>
        <taxon>Rhodococcoides</taxon>
    </lineage>
</organism>
<proteinExistence type="predicted"/>